<accession>A0A5B7EMV1</accession>
<dbReference type="AlphaFoldDB" id="A0A5B7EMV1"/>
<evidence type="ECO:0000313" key="1">
    <source>
        <dbReference type="EMBL" id="MPC35950.1"/>
    </source>
</evidence>
<sequence length="140" mass="16029">MLTCVHKENVANGRVDVTVSKRFLLGGSSVPKDDIINIDVHNYEVRSQSKQDIVYHVDTSIWTCTSTVGMNGAPCKHQYAFVKNFRKSSLNFIILRDPQQREHLLFIATGKKECASRMVYTTAHCWNDNKCESRVHGQQW</sequence>
<evidence type="ECO:0008006" key="3">
    <source>
        <dbReference type="Google" id="ProtNLM"/>
    </source>
</evidence>
<dbReference type="EMBL" id="VSRR010003389">
    <property type="protein sequence ID" value="MPC35950.1"/>
    <property type="molecule type" value="Genomic_DNA"/>
</dbReference>
<dbReference type="Proteomes" id="UP000324222">
    <property type="component" value="Unassembled WGS sequence"/>
</dbReference>
<dbReference type="PANTHER" id="PTHR35385:SF2">
    <property type="entry name" value="PROTEIN B, PUTATIVE-RELATED"/>
    <property type="match status" value="1"/>
</dbReference>
<dbReference type="PANTHER" id="PTHR35385">
    <property type="entry name" value="PROTEIN B, PUTATIVE-RELATED-RELATED"/>
    <property type="match status" value="1"/>
</dbReference>
<organism evidence="1 2">
    <name type="scientific">Portunus trituberculatus</name>
    <name type="common">Swimming crab</name>
    <name type="synonym">Neptunus trituberculatus</name>
    <dbReference type="NCBI Taxonomy" id="210409"/>
    <lineage>
        <taxon>Eukaryota</taxon>
        <taxon>Metazoa</taxon>
        <taxon>Ecdysozoa</taxon>
        <taxon>Arthropoda</taxon>
        <taxon>Crustacea</taxon>
        <taxon>Multicrustacea</taxon>
        <taxon>Malacostraca</taxon>
        <taxon>Eumalacostraca</taxon>
        <taxon>Eucarida</taxon>
        <taxon>Decapoda</taxon>
        <taxon>Pleocyemata</taxon>
        <taxon>Brachyura</taxon>
        <taxon>Eubrachyura</taxon>
        <taxon>Portunoidea</taxon>
        <taxon>Portunidae</taxon>
        <taxon>Portuninae</taxon>
        <taxon>Portunus</taxon>
    </lineage>
</organism>
<keyword evidence="2" id="KW-1185">Reference proteome</keyword>
<protein>
    <recommendedName>
        <fullName evidence="3">SWIM-type domain-containing protein</fullName>
    </recommendedName>
</protein>
<gene>
    <name evidence="1" type="ORF">E2C01_029390</name>
</gene>
<proteinExistence type="predicted"/>
<comment type="caution">
    <text evidence="1">The sequence shown here is derived from an EMBL/GenBank/DDBJ whole genome shotgun (WGS) entry which is preliminary data.</text>
</comment>
<name>A0A5B7EMV1_PORTR</name>
<reference evidence="1 2" key="1">
    <citation type="submission" date="2019-05" db="EMBL/GenBank/DDBJ databases">
        <title>Another draft genome of Portunus trituberculatus and its Hox gene families provides insights of decapod evolution.</title>
        <authorList>
            <person name="Jeong J.-H."/>
            <person name="Song I."/>
            <person name="Kim S."/>
            <person name="Choi T."/>
            <person name="Kim D."/>
            <person name="Ryu S."/>
            <person name="Kim W."/>
        </authorList>
    </citation>
    <scope>NUCLEOTIDE SEQUENCE [LARGE SCALE GENOMIC DNA]</scope>
    <source>
        <tissue evidence="1">Muscle</tissue>
    </source>
</reference>
<evidence type="ECO:0000313" key="2">
    <source>
        <dbReference type="Proteomes" id="UP000324222"/>
    </source>
</evidence>